<name>A0ABD4KWQ5_9GAMM</name>
<evidence type="ECO:0000313" key="4">
    <source>
        <dbReference type="Proteomes" id="UP000651738"/>
    </source>
</evidence>
<accession>A0ABD4KWQ5</accession>
<dbReference type="Proteomes" id="UP000651738">
    <property type="component" value="Unassembled WGS sequence"/>
</dbReference>
<feature type="domain" description="Terminase large subunit gp17-like C-terminal" evidence="2">
    <location>
        <begin position="80"/>
        <end position="213"/>
    </location>
</feature>
<evidence type="ECO:0000259" key="2">
    <source>
        <dbReference type="Pfam" id="PF17289"/>
    </source>
</evidence>
<reference evidence="3 4" key="1">
    <citation type="submission" date="2020-12" db="EMBL/GenBank/DDBJ databases">
        <title>Draft genome sequence of Halomonas pacifica strain CARE-V15.</title>
        <authorList>
            <person name="Vignesh N."/>
            <person name="Thabitha A."/>
            <person name="Saravanan R."/>
            <person name="Manigandan V."/>
        </authorList>
    </citation>
    <scope>NUCLEOTIDE SEQUENCE [LARGE SCALE GENOMIC DNA]</scope>
    <source>
        <strain evidence="3 4">CARE-V15</strain>
    </source>
</reference>
<sequence length="238" mass="26893">MSRYVVQAGWKDAPHLSQEDIDDMARGISPHQLEARMNGVPTLGSGAIYPVPEEDIVVEPFQLPDWWARIYGLDVGWKKTAGIWGAIDRDTDILYLYSEHYRGHAEPTVHAKSIKMRGSWIPGIIDYAGTNQSDGKRVMTLYEGEGLNLIRADKSVEAGLLEVLDRLSTGRLKVFSTLQHWLAEYRLYRRDDKGRVVKENDHLMDATRYLVMKLHEAMTRPVQQAAQITAPGDPTAGY</sequence>
<comment type="caution">
    <text evidence="3">The sequence shown here is derived from an EMBL/GenBank/DDBJ whole genome shotgun (WGS) entry which is preliminary data.</text>
</comment>
<proteinExistence type="predicted"/>
<gene>
    <name evidence="3" type="ORF">I7V36_01655</name>
</gene>
<dbReference type="Gene3D" id="3.30.420.280">
    <property type="match status" value="1"/>
</dbReference>
<dbReference type="RefSeq" id="WP_198056808.1">
    <property type="nucleotide sequence ID" value="NZ_JAEDAF010000001.1"/>
</dbReference>
<evidence type="ECO:0000256" key="1">
    <source>
        <dbReference type="ARBA" id="ARBA00022612"/>
    </source>
</evidence>
<dbReference type="EMBL" id="JAEDAF010000001">
    <property type="protein sequence ID" value="MBH8578786.1"/>
    <property type="molecule type" value="Genomic_DNA"/>
</dbReference>
<organism evidence="3 4">
    <name type="scientific">Bisbaumannia pacifica</name>
    <dbReference type="NCBI Taxonomy" id="77098"/>
    <lineage>
        <taxon>Bacteria</taxon>
        <taxon>Pseudomonadati</taxon>
        <taxon>Pseudomonadota</taxon>
        <taxon>Gammaproteobacteria</taxon>
        <taxon>Oceanospirillales</taxon>
        <taxon>Halomonadaceae</taxon>
        <taxon>Bisbaumannia</taxon>
    </lineage>
</organism>
<keyword evidence="1" id="KW-1188">Viral release from host cell</keyword>
<protein>
    <recommendedName>
        <fullName evidence="2">Terminase large subunit gp17-like C-terminal domain-containing protein</fullName>
    </recommendedName>
</protein>
<evidence type="ECO:0000313" key="3">
    <source>
        <dbReference type="EMBL" id="MBH8578786.1"/>
    </source>
</evidence>
<dbReference type="AlphaFoldDB" id="A0ABD4KWQ5"/>
<dbReference type="Pfam" id="PF17289">
    <property type="entry name" value="Terminase_6C"/>
    <property type="match status" value="1"/>
</dbReference>
<dbReference type="InterPro" id="IPR035421">
    <property type="entry name" value="Terminase_6C"/>
</dbReference>